<gene>
    <name evidence="1" type="ORF">IB75_09910</name>
</gene>
<accession>A0A0E2Z246</accession>
<dbReference type="OrthoDB" id="134981at2"/>
<dbReference type="HOGENOM" id="CLU_1123606_0_0_6"/>
<dbReference type="Proteomes" id="UP000028839">
    <property type="component" value="Unassembled WGS sequence"/>
</dbReference>
<evidence type="ECO:0000313" key="2">
    <source>
        <dbReference type="Proteomes" id="UP000028839"/>
    </source>
</evidence>
<protein>
    <submittedName>
        <fullName evidence="1">Uncharacterized protein</fullName>
    </submittedName>
</protein>
<organism evidence="1 2">
    <name type="scientific">Nitrosococcus oceani C-27</name>
    <dbReference type="NCBI Taxonomy" id="314279"/>
    <lineage>
        <taxon>Bacteria</taxon>
        <taxon>Pseudomonadati</taxon>
        <taxon>Pseudomonadota</taxon>
        <taxon>Gammaproteobacteria</taxon>
        <taxon>Chromatiales</taxon>
        <taxon>Chromatiaceae</taxon>
        <taxon>Nitrosococcus</taxon>
    </lineage>
</organism>
<dbReference type="AlphaFoldDB" id="A0A0E2Z246"/>
<name>A0A0E2Z246_9GAMM</name>
<reference evidence="1 2" key="1">
    <citation type="submission" date="2014-07" db="EMBL/GenBank/DDBJ databases">
        <title>Comparative analysis of Nitrosococcus oceani genome inventories of strains from Pacific and Atlantic gyres.</title>
        <authorList>
            <person name="Lim C.K."/>
            <person name="Wang L."/>
            <person name="Sayavedra-Soto L.A."/>
            <person name="Klotz M.G."/>
        </authorList>
    </citation>
    <scope>NUCLEOTIDE SEQUENCE [LARGE SCALE GENOMIC DNA]</scope>
    <source>
        <strain evidence="1 2">C-27</strain>
    </source>
</reference>
<proteinExistence type="predicted"/>
<evidence type="ECO:0000313" key="1">
    <source>
        <dbReference type="EMBL" id="KFI19256.1"/>
    </source>
</evidence>
<sequence>MGKDYYRTQHGGLDAPARNHFFHGKLLDVFHLELETNYFNQKRWLLNRLVTGYGVVCGLDVKLTTDKKAIIVHPGVAVDRCGREIVVPQATQPEALPGFPSYPDEEAEEQSRCKEEYAYYVGLCYRECKSDPVPAMVSDCEVAMCAPGSIRETYEIKIKKGHIPEKKSTFPDVIEGQHISYCAIVDQVTRPCRPLPMDCCIPLANILLRDSGTEWEPKIDIYIRPIVYTNQLLYELILSLVREEEPQ</sequence>
<dbReference type="EMBL" id="JPGN01000060">
    <property type="protein sequence ID" value="KFI19256.1"/>
    <property type="molecule type" value="Genomic_DNA"/>
</dbReference>
<comment type="caution">
    <text evidence="1">The sequence shown here is derived from an EMBL/GenBank/DDBJ whole genome shotgun (WGS) entry which is preliminary data.</text>
</comment>